<dbReference type="InterPro" id="IPR019560">
    <property type="entry name" value="Mitochondrial_18_kDa_protein"/>
</dbReference>
<keyword evidence="4" id="KW-1185">Reference proteome</keyword>
<dbReference type="GO" id="GO:0005739">
    <property type="term" value="C:mitochondrion"/>
    <property type="evidence" value="ECO:0007669"/>
    <property type="project" value="TreeGrafter"/>
</dbReference>
<reference evidence="4" key="1">
    <citation type="journal article" date="2013" name="Genetics">
        <title>The draft genome and transcriptome of Panagrellus redivivus are shaped by the harsh demands of a free-living lifestyle.</title>
        <authorList>
            <person name="Srinivasan J."/>
            <person name="Dillman A.R."/>
            <person name="Macchietto M.G."/>
            <person name="Heikkinen L."/>
            <person name="Lakso M."/>
            <person name="Fracchia K.M."/>
            <person name="Antoshechkin I."/>
            <person name="Mortazavi A."/>
            <person name="Wong G."/>
            <person name="Sternberg P.W."/>
        </authorList>
    </citation>
    <scope>NUCLEOTIDE SEQUENCE [LARGE SCALE GENOMIC DNA]</scope>
    <source>
        <strain evidence="4">MT8872</strain>
    </source>
</reference>
<name>A0A7E4UMY5_PANRE</name>
<dbReference type="PANTHER" id="PTHR11001">
    <property type="entry name" value="MITOCHONDRIAL FISSION PROCESS PROTEIN 1"/>
    <property type="match status" value="1"/>
</dbReference>
<proteinExistence type="inferred from homology"/>
<dbReference type="Pfam" id="PF10558">
    <property type="entry name" value="MTP18"/>
    <property type="match status" value="1"/>
</dbReference>
<evidence type="ECO:0000313" key="4">
    <source>
        <dbReference type="Proteomes" id="UP000492821"/>
    </source>
</evidence>
<dbReference type="PANTHER" id="PTHR11001:SF2">
    <property type="entry name" value="MITOCHONDRIAL FISSION PROCESS PROTEIN 1"/>
    <property type="match status" value="1"/>
</dbReference>
<dbReference type="AlphaFoldDB" id="A0A7E4UMY5"/>
<dbReference type="GO" id="GO:0000266">
    <property type="term" value="P:mitochondrial fission"/>
    <property type="evidence" value="ECO:0007669"/>
    <property type="project" value="TreeGrafter"/>
</dbReference>
<reference evidence="5" key="2">
    <citation type="submission" date="2020-10" db="UniProtKB">
        <authorList>
            <consortium name="WormBaseParasite"/>
        </authorList>
    </citation>
    <scope>IDENTIFICATION</scope>
</reference>
<dbReference type="WBParaSite" id="Pan_g10427.t1">
    <property type="protein sequence ID" value="Pan_g10427.t1"/>
    <property type="gene ID" value="Pan_g10427"/>
</dbReference>
<sequence length="182" mass="19989">MSDPGLIERERKDIDLYRDTPIRFLGYANEVGEAFRAIVPVSAVKLSYVVAVGYVLADTLDKSHKVSQAVYPTQEARLNQVLTTAGDTVLWQGFASVIIPGITINRLCASTSFLLRRLTAISPPLVKGITTAVGLSAIPFIVKPIDALVEVSMDRTVRQYYSHEKQVAVDVLEKQKEVDAKA</sequence>
<evidence type="ECO:0000313" key="5">
    <source>
        <dbReference type="WBParaSite" id="Pan_g10427.t1"/>
    </source>
</evidence>
<protein>
    <recommendedName>
        <fullName evidence="2">Mitochondrial fission process protein 1</fullName>
    </recommendedName>
    <alternativeName>
        <fullName evidence="3">Mitochondrial 18 kDa protein</fullName>
    </alternativeName>
</protein>
<evidence type="ECO:0000256" key="3">
    <source>
        <dbReference type="ARBA" id="ARBA00029631"/>
    </source>
</evidence>
<evidence type="ECO:0000256" key="2">
    <source>
        <dbReference type="ARBA" id="ARBA00017835"/>
    </source>
</evidence>
<evidence type="ECO:0000256" key="1">
    <source>
        <dbReference type="ARBA" id="ARBA00009224"/>
    </source>
</evidence>
<accession>A0A7E4UMY5</accession>
<organism evidence="4 5">
    <name type="scientific">Panagrellus redivivus</name>
    <name type="common">Microworm</name>
    <dbReference type="NCBI Taxonomy" id="6233"/>
    <lineage>
        <taxon>Eukaryota</taxon>
        <taxon>Metazoa</taxon>
        <taxon>Ecdysozoa</taxon>
        <taxon>Nematoda</taxon>
        <taxon>Chromadorea</taxon>
        <taxon>Rhabditida</taxon>
        <taxon>Tylenchina</taxon>
        <taxon>Panagrolaimomorpha</taxon>
        <taxon>Panagrolaimoidea</taxon>
        <taxon>Panagrolaimidae</taxon>
        <taxon>Panagrellus</taxon>
    </lineage>
</organism>
<comment type="similarity">
    <text evidence="1">Belongs to the MTFP1 family.</text>
</comment>
<dbReference type="Proteomes" id="UP000492821">
    <property type="component" value="Unassembled WGS sequence"/>
</dbReference>